<dbReference type="AlphaFoldDB" id="A0ABD3HJP0"/>
<keyword evidence="3 4" id="KW-0175">Coiled coil</keyword>
<dbReference type="PANTHER" id="PTHR18921">
    <property type="entry name" value="MYOSIN HEAVY CHAIN - RELATED"/>
    <property type="match status" value="1"/>
</dbReference>
<organism evidence="6 7">
    <name type="scientific">Riccia sorocarpa</name>
    <dbReference type="NCBI Taxonomy" id="122646"/>
    <lineage>
        <taxon>Eukaryota</taxon>
        <taxon>Viridiplantae</taxon>
        <taxon>Streptophyta</taxon>
        <taxon>Embryophyta</taxon>
        <taxon>Marchantiophyta</taxon>
        <taxon>Marchantiopsida</taxon>
        <taxon>Marchantiidae</taxon>
        <taxon>Marchantiales</taxon>
        <taxon>Ricciaceae</taxon>
        <taxon>Riccia</taxon>
    </lineage>
</organism>
<dbReference type="GO" id="GO:0005794">
    <property type="term" value="C:Golgi apparatus"/>
    <property type="evidence" value="ECO:0007669"/>
    <property type="project" value="UniProtKB-SubCell"/>
</dbReference>
<sequence>MALEWRRRSFLPRGQRGGRGSTWCPGRLLTYSSRQSSLERKLKSQVRSKFVPYSFKELADVDLVEYSALCAFNLIKYVTGIQRLCVPEDVFWYAFWNTDVDGDRLLIKGCSGSTCVVGWHEIAVAFGANHTDAEEFRAIKINNRNFSQYRAGEYLAETVETNAQRKLVNGQPYEEISYYKEAAPYGPTYFLMNVITELFWCNRRSTRFTTPMVYAYMRSLHGFHTNWAKVILHCLKTEILFLQKRARMPENTKATPVIWAPVFIRILYAFRETIFAGTPLATADSWVAWVHLSKEGDIDSRGLHSKFPDPIEDIKRIRESCKLSDSIPIAKPVIGEPVGAVTTCTPSKMPIRKRSREIQDTGDVPVPDDIDPEPSKSSSESPPRTIRTRLTKKRKNVVASPADPGPSAGPDDDVIEVGRSADPIFRDFGKNLGIALGKIASKKLEAAFLPLLVNAKASDAFKQQLVDVSVKKQEAERARSDLNDQVTALKAELASKSNQVTALKAELATRDQKAGIQLQRELDQAKKRAADAQTLISKLEADLKLARAKETTRDSDRDKMKAEVKSLNEQLEALKGTTAVKQAKIEQEMSVLQEQLQKEKMAAAQFKEAFQSEMKRAGTLDEQVLNLNGLMETQKFTLDRAEKALAGSRSELARVKGELRMLQISGK</sequence>
<accession>A0ABD3HJP0</accession>
<dbReference type="PANTHER" id="PTHR18921:SF2">
    <property type="entry name" value="THYROID RECEPTOR-INTERACTING PROTEIN 11"/>
    <property type="match status" value="1"/>
</dbReference>
<evidence type="ECO:0008006" key="8">
    <source>
        <dbReference type="Google" id="ProtNLM"/>
    </source>
</evidence>
<feature type="compositionally biased region" description="Low complexity" evidence="5">
    <location>
        <begin position="375"/>
        <end position="385"/>
    </location>
</feature>
<feature type="region of interest" description="Disordered" evidence="5">
    <location>
        <begin position="339"/>
        <end position="414"/>
    </location>
</feature>
<evidence type="ECO:0000256" key="1">
    <source>
        <dbReference type="ARBA" id="ARBA00004555"/>
    </source>
</evidence>
<evidence type="ECO:0000256" key="4">
    <source>
        <dbReference type="SAM" id="Coils"/>
    </source>
</evidence>
<dbReference type="Proteomes" id="UP001633002">
    <property type="component" value="Unassembled WGS sequence"/>
</dbReference>
<evidence type="ECO:0000313" key="7">
    <source>
        <dbReference type="Proteomes" id="UP001633002"/>
    </source>
</evidence>
<evidence type="ECO:0000256" key="3">
    <source>
        <dbReference type="ARBA" id="ARBA00023054"/>
    </source>
</evidence>
<evidence type="ECO:0000313" key="6">
    <source>
        <dbReference type="EMBL" id="KAL3691056.1"/>
    </source>
</evidence>
<keyword evidence="7" id="KW-1185">Reference proteome</keyword>
<gene>
    <name evidence="6" type="ORF">R1sor_004707</name>
</gene>
<comment type="caution">
    <text evidence="6">The sequence shown here is derived from an EMBL/GenBank/DDBJ whole genome shotgun (WGS) entry which is preliminary data.</text>
</comment>
<keyword evidence="2" id="KW-0333">Golgi apparatus</keyword>
<dbReference type="EMBL" id="JBJQOH010000003">
    <property type="protein sequence ID" value="KAL3691056.1"/>
    <property type="molecule type" value="Genomic_DNA"/>
</dbReference>
<comment type="subcellular location">
    <subcellularLocation>
        <location evidence="1">Golgi apparatus</location>
    </subcellularLocation>
</comment>
<reference evidence="6 7" key="1">
    <citation type="submission" date="2024-09" db="EMBL/GenBank/DDBJ databases">
        <title>Chromosome-scale assembly of Riccia sorocarpa.</title>
        <authorList>
            <person name="Paukszto L."/>
        </authorList>
    </citation>
    <scope>NUCLEOTIDE SEQUENCE [LARGE SCALE GENOMIC DNA]</scope>
    <source>
        <strain evidence="6">LP-2024</strain>
        <tissue evidence="6">Aerial parts of the thallus</tissue>
    </source>
</reference>
<feature type="compositionally biased region" description="Basic residues" evidence="5">
    <location>
        <begin position="386"/>
        <end position="396"/>
    </location>
</feature>
<proteinExistence type="predicted"/>
<evidence type="ECO:0000256" key="2">
    <source>
        <dbReference type="ARBA" id="ARBA00023034"/>
    </source>
</evidence>
<protein>
    <recommendedName>
        <fullName evidence="8">Aminotransferase-like plant mobile domain-containing protein</fullName>
    </recommendedName>
</protein>
<feature type="coiled-coil region" evidence="4">
    <location>
        <begin position="465"/>
        <end position="609"/>
    </location>
</feature>
<name>A0ABD3HJP0_9MARC</name>
<evidence type="ECO:0000256" key="5">
    <source>
        <dbReference type="SAM" id="MobiDB-lite"/>
    </source>
</evidence>
<feature type="compositionally biased region" description="Low complexity" evidence="5">
    <location>
        <begin position="397"/>
        <end position="409"/>
    </location>
</feature>